<evidence type="ECO:0000313" key="11">
    <source>
        <dbReference type="EMBL" id="KAK6934503.1"/>
    </source>
</evidence>
<dbReference type="Gene3D" id="1.50.10.10">
    <property type="match status" value="1"/>
</dbReference>
<feature type="non-terminal residue" evidence="11">
    <location>
        <position position="609"/>
    </location>
</feature>
<evidence type="ECO:0000259" key="10">
    <source>
        <dbReference type="Pfam" id="PF00759"/>
    </source>
</evidence>
<dbReference type="InterPro" id="IPR001701">
    <property type="entry name" value="Glyco_hydro_9"/>
</dbReference>
<comment type="caution">
    <text evidence="11">The sequence shown here is derived from an EMBL/GenBank/DDBJ whole genome shotgun (WGS) entry which is preliminary data.</text>
</comment>
<evidence type="ECO:0000256" key="6">
    <source>
        <dbReference type="ARBA" id="ARBA00023295"/>
    </source>
</evidence>
<keyword evidence="5 8" id="KW-0119">Carbohydrate metabolism</keyword>
<evidence type="ECO:0000256" key="5">
    <source>
        <dbReference type="ARBA" id="ARBA00023277"/>
    </source>
</evidence>
<keyword evidence="4 9" id="KW-0136">Cellulose degradation</keyword>
<dbReference type="PANTHER" id="PTHR22298">
    <property type="entry name" value="ENDO-1,4-BETA-GLUCANASE"/>
    <property type="match status" value="1"/>
</dbReference>
<dbReference type="FunFam" id="1.50.10.10:FF:000020">
    <property type="entry name" value="Endoglucanase"/>
    <property type="match status" value="1"/>
</dbReference>
<dbReference type="GO" id="GO:0008810">
    <property type="term" value="F:cellulase activity"/>
    <property type="evidence" value="ECO:0007669"/>
    <property type="project" value="UniProtKB-EC"/>
</dbReference>
<feature type="active site" evidence="8">
    <location>
        <position position="444"/>
    </location>
</feature>
<dbReference type="EMBL" id="JBAMMX010000008">
    <property type="protein sequence ID" value="KAK6934503.1"/>
    <property type="molecule type" value="Genomic_DNA"/>
</dbReference>
<keyword evidence="12" id="KW-1185">Reference proteome</keyword>
<evidence type="ECO:0000256" key="9">
    <source>
        <dbReference type="RuleBase" id="RU361166"/>
    </source>
</evidence>
<dbReference type="AlphaFoldDB" id="A0AAN8ZHT1"/>
<name>A0AAN8ZHT1_9MAGN</name>
<dbReference type="InterPro" id="IPR008928">
    <property type="entry name" value="6-hairpin_glycosidase_sf"/>
</dbReference>
<reference evidence="11 12" key="1">
    <citation type="submission" date="2023-12" db="EMBL/GenBank/DDBJ databases">
        <title>A high-quality genome assembly for Dillenia turbinata (Dilleniales).</title>
        <authorList>
            <person name="Chanderbali A."/>
        </authorList>
    </citation>
    <scope>NUCLEOTIDE SEQUENCE [LARGE SCALE GENOMIC DNA]</scope>
    <source>
        <strain evidence="11">LSX21</strain>
        <tissue evidence="11">Leaf</tissue>
    </source>
</reference>
<dbReference type="Pfam" id="PF00759">
    <property type="entry name" value="Glyco_hydro_9"/>
    <property type="match status" value="1"/>
</dbReference>
<keyword evidence="6 8" id="KW-0326">Glycosidase</keyword>
<feature type="domain" description="Glycoside hydrolase family 9" evidence="10">
    <location>
        <begin position="37"/>
        <end position="518"/>
    </location>
</feature>
<keyword evidence="3 8" id="KW-0378">Hydrolase</keyword>
<gene>
    <name evidence="11" type="ORF">RJ641_034658</name>
</gene>
<organism evidence="11 12">
    <name type="scientific">Dillenia turbinata</name>
    <dbReference type="NCBI Taxonomy" id="194707"/>
    <lineage>
        <taxon>Eukaryota</taxon>
        <taxon>Viridiplantae</taxon>
        <taxon>Streptophyta</taxon>
        <taxon>Embryophyta</taxon>
        <taxon>Tracheophyta</taxon>
        <taxon>Spermatophyta</taxon>
        <taxon>Magnoliopsida</taxon>
        <taxon>eudicotyledons</taxon>
        <taxon>Gunneridae</taxon>
        <taxon>Pentapetalae</taxon>
        <taxon>Dilleniales</taxon>
        <taxon>Dilleniaceae</taxon>
        <taxon>Dillenia</taxon>
    </lineage>
</organism>
<evidence type="ECO:0000313" key="12">
    <source>
        <dbReference type="Proteomes" id="UP001370490"/>
    </source>
</evidence>
<comment type="similarity">
    <text evidence="2 8 9">Belongs to the glycosyl hydrolase 9 (cellulase E) family.</text>
</comment>
<dbReference type="InterPro" id="IPR018221">
    <property type="entry name" value="Glyco_hydro_9_His_AS"/>
</dbReference>
<comment type="catalytic activity">
    <reaction evidence="1 9">
        <text>Endohydrolysis of (1-&gt;4)-beta-D-glucosidic linkages in cellulose, lichenin and cereal beta-D-glucans.</text>
        <dbReference type="EC" id="3.2.1.4"/>
    </reaction>
</comment>
<evidence type="ECO:0000256" key="3">
    <source>
        <dbReference type="ARBA" id="ARBA00022801"/>
    </source>
</evidence>
<evidence type="ECO:0000256" key="4">
    <source>
        <dbReference type="ARBA" id="ARBA00023001"/>
    </source>
</evidence>
<evidence type="ECO:0000256" key="2">
    <source>
        <dbReference type="ARBA" id="ARBA00007072"/>
    </source>
</evidence>
<accession>A0AAN8ZHT1</accession>
<evidence type="ECO:0000256" key="1">
    <source>
        <dbReference type="ARBA" id="ARBA00000966"/>
    </source>
</evidence>
<dbReference type="GO" id="GO:0030245">
    <property type="term" value="P:cellulose catabolic process"/>
    <property type="evidence" value="ECO:0007669"/>
    <property type="project" value="UniProtKB-KW"/>
</dbReference>
<keyword evidence="7 8" id="KW-0624">Polysaccharide degradation</keyword>
<protein>
    <recommendedName>
        <fullName evidence="9">Endoglucanase</fullName>
        <ecNumber evidence="9">3.2.1.4</ecNumber>
    </recommendedName>
</protein>
<dbReference type="PROSITE" id="PS00592">
    <property type="entry name" value="GH9_2"/>
    <property type="match status" value="1"/>
</dbReference>
<dbReference type="InterPro" id="IPR012341">
    <property type="entry name" value="6hp_glycosidase-like_sf"/>
</dbReference>
<sequence>MAGEKTSTTQKHPQARHFWSILIIIFNVLSLSRSHDYKEALTKSILYFESQRSGRLPYNQRVTWRYHSGLSDGLEQGVSPINPYLKNSDIMIRNVAIIVDLVGGYYDAGDNVKFGLPMAFTITMLSWGVIDYANEIAAAGEFGHALEAIKWGTDYFIKAHTHPNVLWVQVGDGDTDHYCWQRPEDMTTSRQAHKIDEKNPGTEVAAETAAALAAASILFRKSNPHYSHLLLQHAQQLFEFGDKYRGKYDESVRVAKRYYQSVSGYKDELLWGAMWLYKATDRVEYLNYVVENAQSFGGSTWAIAEFSWDIKYAGLQILASMLMVEEKPMQHENTLDQYRSNAEHYLCACLNKTKSSNVHRTPGGLLYTRKWNNLQYVTTASFLLTIYSDHLKSINQTLKCHQGEVGPQEILAFARSQVDYILGSNPMAMSYLVGYGSKSPLRVHHRGASIVSYRKEKGFIGCTQGYDSWHGRKDPNPNVVYGAVVGGPNLLDGFSDDRENYLQTEACIYNTAPLVGVLAKLNSLDSGYGVDKPLLISSIQDKEIPNELMVGGKGDMINRYYGDTCTEMEDEYGKLPVNRALDERIIRPTSYEGSPWAIKIGLHKSSLKP</sequence>
<dbReference type="Proteomes" id="UP001370490">
    <property type="component" value="Unassembled WGS sequence"/>
</dbReference>
<evidence type="ECO:0000256" key="8">
    <source>
        <dbReference type="PROSITE-ProRule" id="PRU10059"/>
    </source>
</evidence>
<dbReference type="SUPFAM" id="SSF48208">
    <property type="entry name" value="Six-hairpin glycosidases"/>
    <property type="match status" value="1"/>
</dbReference>
<dbReference type="EC" id="3.2.1.4" evidence="9"/>
<proteinExistence type="inferred from homology"/>
<evidence type="ECO:0000256" key="7">
    <source>
        <dbReference type="ARBA" id="ARBA00023326"/>
    </source>
</evidence>